<comment type="caution">
    <text evidence="3">The sequence shown here is derived from an EMBL/GenBank/DDBJ whole genome shotgun (WGS) entry which is preliminary data.</text>
</comment>
<organism evidence="3 4">
    <name type="scientific">Halocaridina rubra</name>
    <name type="common">Hawaiian red shrimp</name>
    <dbReference type="NCBI Taxonomy" id="373956"/>
    <lineage>
        <taxon>Eukaryota</taxon>
        <taxon>Metazoa</taxon>
        <taxon>Ecdysozoa</taxon>
        <taxon>Arthropoda</taxon>
        <taxon>Crustacea</taxon>
        <taxon>Multicrustacea</taxon>
        <taxon>Malacostraca</taxon>
        <taxon>Eumalacostraca</taxon>
        <taxon>Eucarida</taxon>
        <taxon>Decapoda</taxon>
        <taxon>Pleocyemata</taxon>
        <taxon>Caridea</taxon>
        <taxon>Atyoidea</taxon>
        <taxon>Atyidae</taxon>
        <taxon>Halocaridina</taxon>
    </lineage>
</organism>
<dbReference type="GO" id="GO:0004674">
    <property type="term" value="F:protein serine/threonine kinase activity"/>
    <property type="evidence" value="ECO:0007669"/>
    <property type="project" value="InterPro"/>
</dbReference>
<dbReference type="PANTHER" id="PTHR23182:SF1">
    <property type="entry name" value="RHO GTPASE ACTIVATING PROTEIN AT 1A, ISOFORM E"/>
    <property type="match status" value="1"/>
</dbReference>
<proteinExistence type="predicted"/>
<evidence type="ECO:0000256" key="1">
    <source>
        <dbReference type="SAM" id="MobiDB-lite"/>
    </source>
</evidence>
<dbReference type="Proteomes" id="UP001381693">
    <property type="component" value="Unassembled WGS sequence"/>
</dbReference>
<accession>A0AAN8WYQ7</accession>
<sequence>MEKGRSVFSEGDRIRHYEARRVGVVLGSRKVSPPSALFTSRFQFGMRLSVRRLCTRDLSLCNAWRARFPGNDLPAAWEEDVRANLSKHRSRVALLKEELEKEQFYVEYLECLLNDVQRQKRESGGDAGEEDDRVATLHLQEEERGQGEGSEGSGGSCSLGANVDSPVTQAINTMMVQRHQHPPSGNVSPVEEDRVLAKPQKSDSCDKADGSRSAPMSDEDDAPQVPITPLAAPPPSGGSSVRDLARRFTASEGKAGAGRPPAYNRSTSVPVATKESQFVTVISVNGAGQGEDSRGRKVPPAPPPKTFRRSTGNEIEGDIKGIPSSPGASRPPQAASKSPQRPRHPSPVKDGSAPAKAPLQKTLSASSDSRHSNKEPKSQSGRELQKSPSNCKELQKSPSSASSSTGSLGKKCISKSSSSASSSTGSGAPSRRVGLSKTSSVSSSRCGEDEDEVGGGSASGASLENLTDDEPLYDTVAPDEDEDTGEYVILSDKSSEYNGTDTLKSAASGASSEGGLSKSGGGASSGATPSGGSPAPDNPPDSPKYSNYVNIDFFLKK</sequence>
<feature type="compositionally biased region" description="Basic and acidic residues" evidence="1">
    <location>
        <begin position="191"/>
        <end position="210"/>
    </location>
</feature>
<gene>
    <name evidence="3" type="ORF">SK128_011549</name>
</gene>
<evidence type="ECO:0000313" key="3">
    <source>
        <dbReference type="EMBL" id="KAK7068899.1"/>
    </source>
</evidence>
<protein>
    <recommendedName>
        <fullName evidence="2">Bcr-Abl oncoprotein oligomerisation domain-containing protein</fullName>
    </recommendedName>
</protein>
<dbReference type="InterPro" id="IPR037769">
    <property type="entry name" value="Abr/Bcr"/>
</dbReference>
<dbReference type="Gene3D" id="4.10.280.30">
    <property type="entry name" value="Bcr-Abl oncoprotein oligomerisation domain"/>
    <property type="match status" value="1"/>
</dbReference>
<name>A0AAN8WYQ7_HALRR</name>
<reference evidence="3 4" key="1">
    <citation type="submission" date="2023-11" db="EMBL/GenBank/DDBJ databases">
        <title>Halocaridina rubra genome assembly.</title>
        <authorList>
            <person name="Smith C."/>
        </authorList>
    </citation>
    <scope>NUCLEOTIDE SEQUENCE [LARGE SCALE GENOMIC DNA]</scope>
    <source>
        <strain evidence="3">EP-1</strain>
        <tissue evidence="3">Whole</tissue>
    </source>
</reference>
<feature type="compositionally biased region" description="Basic and acidic residues" evidence="1">
    <location>
        <begin position="368"/>
        <end position="377"/>
    </location>
</feature>
<dbReference type="Pfam" id="PF09036">
    <property type="entry name" value="Bcr-Abl_Oligo"/>
    <property type="match status" value="1"/>
</dbReference>
<feature type="region of interest" description="Disordered" evidence="1">
    <location>
        <begin position="141"/>
        <end position="163"/>
    </location>
</feature>
<dbReference type="GO" id="GO:0005096">
    <property type="term" value="F:GTPase activator activity"/>
    <property type="evidence" value="ECO:0007669"/>
    <property type="project" value="InterPro"/>
</dbReference>
<feature type="compositionally biased region" description="Low complexity" evidence="1">
    <location>
        <begin position="525"/>
        <end position="535"/>
    </location>
</feature>
<dbReference type="GO" id="GO:0007165">
    <property type="term" value="P:signal transduction"/>
    <property type="evidence" value="ECO:0007669"/>
    <property type="project" value="InterPro"/>
</dbReference>
<feature type="compositionally biased region" description="Polar residues" evidence="1">
    <location>
        <begin position="378"/>
        <end position="392"/>
    </location>
</feature>
<evidence type="ECO:0000313" key="4">
    <source>
        <dbReference type="Proteomes" id="UP001381693"/>
    </source>
</evidence>
<dbReference type="AlphaFoldDB" id="A0AAN8WYQ7"/>
<keyword evidence="4" id="KW-1185">Reference proteome</keyword>
<dbReference type="EMBL" id="JAXCGZ010017087">
    <property type="protein sequence ID" value="KAK7068899.1"/>
    <property type="molecule type" value="Genomic_DNA"/>
</dbReference>
<evidence type="ECO:0000259" key="2">
    <source>
        <dbReference type="Pfam" id="PF09036"/>
    </source>
</evidence>
<dbReference type="SUPFAM" id="SSF69036">
    <property type="entry name" value="Bcr-Abl oncoprotein oligomerization domain"/>
    <property type="match status" value="1"/>
</dbReference>
<feature type="compositionally biased region" description="Low complexity" evidence="1">
    <location>
        <begin position="397"/>
        <end position="444"/>
    </location>
</feature>
<feature type="region of interest" description="Disordered" evidence="1">
    <location>
        <begin position="178"/>
        <end position="549"/>
    </location>
</feature>
<feature type="compositionally biased region" description="Low complexity" evidence="1">
    <location>
        <begin position="505"/>
        <end position="516"/>
    </location>
</feature>
<feature type="compositionally biased region" description="Gly residues" evidence="1">
    <location>
        <begin position="147"/>
        <end position="157"/>
    </location>
</feature>
<feature type="domain" description="Bcr-Abl oncoprotein oligomerisation" evidence="2">
    <location>
        <begin position="62"/>
        <end position="115"/>
    </location>
</feature>
<dbReference type="InterPro" id="IPR036481">
    <property type="entry name" value="Bcr-Abl_oncoprot_oligo_sf"/>
</dbReference>
<dbReference type="InterPro" id="IPR015123">
    <property type="entry name" value="Bcr-Abl_oncoprot_oligo"/>
</dbReference>
<dbReference type="PANTHER" id="PTHR23182">
    <property type="entry name" value="BREAKPOINT CLUSTER REGION PROTEIN BCR"/>
    <property type="match status" value="1"/>
</dbReference>
<feature type="compositionally biased region" description="Polar residues" evidence="1">
    <location>
        <begin position="264"/>
        <end position="283"/>
    </location>
</feature>
<dbReference type="GO" id="GO:0016020">
    <property type="term" value="C:membrane"/>
    <property type="evidence" value="ECO:0007669"/>
    <property type="project" value="TreeGrafter"/>
</dbReference>
<feature type="compositionally biased region" description="Acidic residues" evidence="1">
    <location>
        <begin position="466"/>
        <end position="485"/>
    </location>
</feature>